<protein>
    <submittedName>
        <fullName evidence="1">Uncharacterized protein</fullName>
    </submittedName>
</protein>
<comment type="caution">
    <text evidence="1">The sequence shown here is derived from an EMBL/GenBank/DDBJ whole genome shotgun (WGS) entry which is preliminary data.</text>
</comment>
<dbReference type="OrthoDB" id="4456362at2759"/>
<evidence type="ECO:0000313" key="2">
    <source>
        <dbReference type="Proteomes" id="UP000233524"/>
    </source>
</evidence>
<dbReference type="VEuPathDB" id="FungiDB:jhhlp_001845"/>
<name>A0A2N3NCC9_9PEZI</name>
<dbReference type="EMBL" id="NLAX01000008">
    <property type="protein sequence ID" value="PKS10095.1"/>
    <property type="molecule type" value="Genomic_DNA"/>
</dbReference>
<accession>A0A2N3NCC9</accession>
<dbReference type="Proteomes" id="UP000233524">
    <property type="component" value="Unassembled WGS sequence"/>
</dbReference>
<evidence type="ECO:0000313" key="1">
    <source>
        <dbReference type="EMBL" id="PKS10095.1"/>
    </source>
</evidence>
<dbReference type="InParanoid" id="A0A2N3NCC9"/>
<keyword evidence="2" id="KW-1185">Reference proteome</keyword>
<gene>
    <name evidence="1" type="ORF">jhhlp_001845</name>
</gene>
<organism evidence="1 2">
    <name type="scientific">Lomentospora prolificans</name>
    <dbReference type="NCBI Taxonomy" id="41688"/>
    <lineage>
        <taxon>Eukaryota</taxon>
        <taxon>Fungi</taxon>
        <taxon>Dikarya</taxon>
        <taxon>Ascomycota</taxon>
        <taxon>Pezizomycotina</taxon>
        <taxon>Sordariomycetes</taxon>
        <taxon>Hypocreomycetidae</taxon>
        <taxon>Microascales</taxon>
        <taxon>Microascaceae</taxon>
        <taxon>Lomentospora</taxon>
    </lineage>
</organism>
<sequence>MEPSPETAWINTRKELQSCRFADTNQWHLFDNISYPTQEAFFVEADGSTINQAEVDISFSPREGFTGYFREANNAIQAVHLVSPGDLEQIGPDEVKAAWA</sequence>
<reference evidence="1 2" key="1">
    <citation type="journal article" date="2017" name="G3 (Bethesda)">
        <title>First Draft Genome Sequence of the Pathogenic Fungus Lomentospora prolificans (Formerly Scedosporium prolificans).</title>
        <authorList>
            <person name="Luo R."/>
            <person name="Zimin A."/>
            <person name="Workman R."/>
            <person name="Fan Y."/>
            <person name="Pertea G."/>
            <person name="Grossman N."/>
            <person name="Wear M.P."/>
            <person name="Jia B."/>
            <person name="Miller H."/>
            <person name="Casadevall A."/>
            <person name="Timp W."/>
            <person name="Zhang S.X."/>
            <person name="Salzberg S.L."/>
        </authorList>
    </citation>
    <scope>NUCLEOTIDE SEQUENCE [LARGE SCALE GENOMIC DNA]</scope>
    <source>
        <strain evidence="1 2">JHH-5317</strain>
    </source>
</reference>
<proteinExistence type="predicted"/>
<dbReference type="AlphaFoldDB" id="A0A2N3NCC9"/>